<proteinExistence type="predicted"/>
<reference evidence="1 2" key="1">
    <citation type="journal article" date="2016" name="Nat. Commun.">
        <title>Thousands of microbial genomes shed light on interconnected biogeochemical processes in an aquifer system.</title>
        <authorList>
            <person name="Anantharaman K."/>
            <person name="Brown C.T."/>
            <person name="Hug L.A."/>
            <person name="Sharon I."/>
            <person name="Castelle C.J."/>
            <person name="Probst A.J."/>
            <person name="Thomas B.C."/>
            <person name="Singh A."/>
            <person name="Wilkins M.J."/>
            <person name="Karaoz U."/>
            <person name="Brodie E.L."/>
            <person name="Williams K.H."/>
            <person name="Hubbard S.S."/>
            <person name="Banfield J.F."/>
        </authorList>
    </citation>
    <scope>NUCLEOTIDE SEQUENCE [LARGE SCALE GENOMIC DNA]</scope>
</reference>
<dbReference type="Proteomes" id="UP000178114">
    <property type="component" value="Unassembled WGS sequence"/>
</dbReference>
<protein>
    <submittedName>
        <fullName evidence="1">Uncharacterized protein</fullName>
    </submittedName>
</protein>
<accession>A0A1F5X1E6</accession>
<dbReference type="EMBL" id="MFID01000006">
    <property type="protein sequence ID" value="OGF81727.1"/>
    <property type="molecule type" value="Genomic_DNA"/>
</dbReference>
<organism evidence="1 2">
    <name type="scientific">Candidatus Giovannonibacteria bacterium RIFCSPLOWO2_01_FULL_45_34</name>
    <dbReference type="NCBI Taxonomy" id="1798351"/>
    <lineage>
        <taxon>Bacteria</taxon>
        <taxon>Candidatus Giovannoniibacteriota</taxon>
    </lineage>
</organism>
<evidence type="ECO:0000313" key="2">
    <source>
        <dbReference type="Proteomes" id="UP000178114"/>
    </source>
</evidence>
<dbReference type="STRING" id="1798351.A2930_03960"/>
<dbReference type="AlphaFoldDB" id="A0A1F5X1E6"/>
<sequence length="157" mass="18186">MKIILKEIRGCGATFVLDLFKGKDRTGKAFFKRFNDLLSQVFDGNAEDLVFYTYGVKIDPERITLNMTDGRKRMAKVDGLGNQYREDQKFAVAMLEYDAKNGKYSTPVPRYACYLCEEATWGVGRIRMEVYDHKSKSIKEVNVHDDCKLRYLKKISK</sequence>
<gene>
    <name evidence="1" type="ORF">A2930_03960</name>
</gene>
<name>A0A1F5X1E6_9BACT</name>
<comment type="caution">
    <text evidence="1">The sequence shown here is derived from an EMBL/GenBank/DDBJ whole genome shotgun (WGS) entry which is preliminary data.</text>
</comment>
<evidence type="ECO:0000313" key="1">
    <source>
        <dbReference type="EMBL" id="OGF81727.1"/>
    </source>
</evidence>